<accession>A0A940SIX5</accession>
<dbReference type="Proteomes" id="UP000682134">
    <property type="component" value="Unassembled WGS sequence"/>
</dbReference>
<gene>
    <name evidence="2" type="ORF">J5Y03_09640</name>
</gene>
<dbReference type="EMBL" id="JAGIYQ010000005">
    <property type="protein sequence ID" value="MBP0725450.1"/>
    <property type="molecule type" value="Genomic_DNA"/>
</dbReference>
<evidence type="ECO:0000313" key="2">
    <source>
        <dbReference type="EMBL" id="MBP0725450.1"/>
    </source>
</evidence>
<proteinExistence type="predicted"/>
<name>A0A940SIX5_9BACI</name>
<evidence type="ECO:0000313" key="3">
    <source>
        <dbReference type="Proteomes" id="UP000682134"/>
    </source>
</evidence>
<feature type="transmembrane region" description="Helical" evidence="1">
    <location>
        <begin position="103"/>
        <end position="129"/>
    </location>
</feature>
<organism evidence="2 3">
    <name type="scientific">Gottfriedia endophytica</name>
    <dbReference type="NCBI Taxonomy" id="2820819"/>
    <lineage>
        <taxon>Bacteria</taxon>
        <taxon>Bacillati</taxon>
        <taxon>Bacillota</taxon>
        <taxon>Bacilli</taxon>
        <taxon>Bacillales</taxon>
        <taxon>Bacillaceae</taxon>
        <taxon>Gottfriedia</taxon>
    </lineage>
</organism>
<dbReference type="AlphaFoldDB" id="A0A940SIX5"/>
<keyword evidence="1" id="KW-0812">Transmembrane</keyword>
<dbReference type="RefSeq" id="WP_209405015.1">
    <property type="nucleotide sequence ID" value="NZ_JAGIYQ010000005.1"/>
</dbReference>
<feature type="transmembrane region" description="Helical" evidence="1">
    <location>
        <begin position="141"/>
        <end position="158"/>
    </location>
</feature>
<keyword evidence="1" id="KW-0472">Membrane</keyword>
<feature type="transmembrane region" description="Helical" evidence="1">
    <location>
        <begin position="14"/>
        <end position="34"/>
    </location>
</feature>
<keyword evidence="1" id="KW-1133">Transmembrane helix</keyword>
<protein>
    <submittedName>
        <fullName evidence="2">Uncharacterized protein</fullName>
    </submittedName>
</protein>
<keyword evidence="3" id="KW-1185">Reference proteome</keyword>
<comment type="caution">
    <text evidence="2">The sequence shown here is derived from an EMBL/GenBank/DDBJ whole genome shotgun (WGS) entry which is preliminary data.</text>
</comment>
<feature type="transmembrane region" description="Helical" evidence="1">
    <location>
        <begin position="165"/>
        <end position="182"/>
    </location>
</feature>
<reference evidence="2" key="1">
    <citation type="submission" date="2021-04" db="EMBL/GenBank/DDBJ databases">
        <title>Genome seq and assembly of Bacillus sp.</title>
        <authorList>
            <person name="Chhetri G."/>
        </authorList>
    </citation>
    <scope>NUCLEOTIDE SEQUENCE</scope>
    <source>
        <strain evidence="2">RG28</strain>
    </source>
</reference>
<evidence type="ECO:0000256" key="1">
    <source>
        <dbReference type="SAM" id="Phobius"/>
    </source>
</evidence>
<feature type="transmembrane region" description="Helical" evidence="1">
    <location>
        <begin position="63"/>
        <end position="82"/>
    </location>
</feature>
<sequence>MLTDWIKNSKERKLVYLATVIALVIFGLGFWTIAHRHSLESTVPNHFKDPRNLLTSYARNKASLGRLCVFAAFAMFPLYFLLRTKKINLTKELKKFISLLLKWVKLFHVPISVIAFALITVHSIIMVFYDWHTDAVDLTGVLSYLLLLPLGVFGFLRYKRKDKNWHYYLSFAFVFSMLLHTFV</sequence>